<gene>
    <name evidence="11" type="ORF">C6P40_001666</name>
</gene>
<dbReference type="EMBL" id="PUHW01000002">
    <property type="protein sequence ID" value="KAG0691382.1"/>
    <property type="molecule type" value="Genomic_DNA"/>
</dbReference>
<dbReference type="GO" id="GO:0000444">
    <property type="term" value="C:MIS12/MIND type complex"/>
    <property type="evidence" value="ECO:0007669"/>
    <property type="project" value="InterPro"/>
</dbReference>
<keyword evidence="4" id="KW-0132">Cell division</keyword>
<keyword evidence="10" id="KW-0175">Coiled coil</keyword>
<dbReference type="GO" id="GO:0005634">
    <property type="term" value="C:nucleus"/>
    <property type="evidence" value="ECO:0007669"/>
    <property type="project" value="UniProtKB-SubCell"/>
</dbReference>
<keyword evidence="8" id="KW-0131">Cell cycle</keyword>
<accession>A0A9P7BG58</accession>
<proteinExistence type="predicted"/>
<name>A0A9P7BG58_9ASCO</name>
<evidence type="ECO:0000256" key="1">
    <source>
        <dbReference type="ARBA" id="ARBA00004123"/>
    </source>
</evidence>
<evidence type="ECO:0000256" key="2">
    <source>
        <dbReference type="ARBA" id="ARBA00004629"/>
    </source>
</evidence>
<reference evidence="11" key="1">
    <citation type="submission" date="2020-11" db="EMBL/GenBank/DDBJ databases">
        <title>Kefir isolates.</title>
        <authorList>
            <person name="Marcisauskas S."/>
            <person name="Kim Y."/>
            <person name="Blasche S."/>
        </authorList>
    </citation>
    <scope>NUCLEOTIDE SEQUENCE</scope>
    <source>
        <strain evidence="11">Olga-1</strain>
    </source>
</reference>
<evidence type="ECO:0000256" key="5">
    <source>
        <dbReference type="ARBA" id="ARBA00022776"/>
    </source>
</evidence>
<evidence type="ECO:0000256" key="7">
    <source>
        <dbReference type="ARBA" id="ARBA00023242"/>
    </source>
</evidence>
<protein>
    <submittedName>
        <fullName evidence="11">Uncharacterized protein</fullName>
    </submittedName>
</protein>
<comment type="subcellular location">
    <subcellularLocation>
        <location evidence="2">Chromosome</location>
        <location evidence="2">Centromere</location>
        <location evidence="2">Kinetochore</location>
    </subcellularLocation>
    <subcellularLocation>
        <location evidence="1">Nucleus</location>
    </subcellularLocation>
</comment>
<keyword evidence="5" id="KW-0498">Mitosis</keyword>
<dbReference type="PANTHER" id="PTHR15459">
    <property type="entry name" value="POLYAMINE-MODULATED FACTOR 1"/>
    <property type="match status" value="1"/>
</dbReference>
<evidence type="ECO:0000256" key="6">
    <source>
        <dbReference type="ARBA" id="ARBA00022838"/>
    </source>
</evidence>
<evidence type="ECO:0000256" key="3">
    <source>
        <dbReference type="ARBA" id="ARBA00022454"/>
    </source>
</evidence>
<evidence type="ECO:0000256" key="10">
    <source>
        <dbReference type="SAM" id="Coils"/>
    </source>
</evidence>
<dbReference type="AlphaFoldDB" id="A0A9P7BG58"/>
<dbReference type="Pfam" id="PF03980">
    <property type="entry name" value="Nnf1"/>
    <property type="match status" value="1"/>
</dbReference>
<keyword evidence="3" id="KW-0158">Chromosome</keyword>
<evidence type="ECO:0000313" key="12">
    <source>
        <dbReference type="Proteomes" id="UP000697127"/>
    </source>
</evidence>
<evidence type="ECO:0000313" key="11">
    <source>
        <dbReference type="EMBL" id="KAG0691382.1"/>
    </source>
</evidence>
<dbReference type="Proteomes" id="UP000697127">
    <property type="component" value="Unassembled WGS sequence"/>
</dbReference>
<evidence type="ECO:0000256" key="8">
    <source>
        <dbReference type="ARBA" id="ARBA00023306"/>
    </source>
</evidence>
<evidence type="ECO:0000256" key="9">
    <source>
        <dbReference type="ARBA" id="ARBA00023328"/>
    </source>
</evidence>
<organism evidence="11 12">
    <name type="scientific">Pichia californica</name>
    <dbReference type="NCBI Taxonomy" id="460514"/>
    <lineage>
        <taxon>Eukaryota</taxon>
        <taxon>Fungi</taxon>
        <taxon>Dikarya</taxon>
        <taxon>Ascomycota</taxon>
        <taxon>Saccharomycotina</taxon>
        <taxon>Pichiomycetes</taxon>
        <taxon>Pichiales</taxon>
        <taxon>Pichiaceae</taxon>
        <taxon>Pichia</taxon>
    </lineage>
</organism>
<dbReference type="GO" id="GO:0051301">
    <property type="term" value="P:cell division"/>
    <property type="evidence" value="ECO:0007669"/>
    <property type="project" value="UniProtKB-KW"/>
</dbReference>
<keyword evidence="9" id="KW-0137">Centromere</keyword>
<feature type="coiled-coil region" evidence="10">
    <location>
        <begin position="65"/>
        <end position="96"/>
    </location>
</feature>
<keyword evidence="6" id="KW-0995">Kinetochore</keyword>
<keyword evidence="12" id="KW-1185">Reference proteome</keyword>
<sequence>MDKIEVQENLNQHIRFEALHSALSYALQKTLSKLTLKIFVTCYPNIDSSSLEYVRQQIIKSWQSRAELEFQKIFAEKKLKEKLDELDDIIHDGERRKKEFLIKEDKDENRNGISVNITSLTPSELSKMYIVTEKEKSLKILESELSTIQNANEELLSKMKEITQEITNNVSEYEGIMEQFKVLDDIDEDAEEKSFKRMVEWAVDEITKSN</sequence>
<comment type="caution">
    <text evidence="11">The sequence shown here is derived from an EMBL/GenBank/DDBJ whole genome shotgun (WGS) entry which is preliminary data.</text>
</comment>
<feature type="coiled-coil region" evidence="10">
    <location>
        <begin position="131"/>
        <end position="165"/>
    </location>
</feature>
<evidence type="ECO:0000256" key="4">
    <source>
        <dbReference type="ARBA" id="ARBA00022618"/>
    </source>
</evidence>
<dbReference type="PANTHER" id="PTHR15459:SF3">
    <property type="entry name" value="POLYAMINE-MODULATED FACTOR 1"/>
    <property type="match status" value="1"/>
</dbReference>
<dbReference type="OrthoDB" id="18453at2759"/>
<dbReference type="GO" id="GO:0007059">
    <property type="term" value="P:chromosome segregation"/>
    <property type="evidence" value="ECO:0007669"/>
    <property type="project" value="TreeGrafter"/>
</dbReference>
<keyword evidence="7" id="KW-0539">Nucleus</keyword>
<dbReference type="InterPro" id="IPR007128">
    <property type="entry name" value="PMF1/Nnf1"/>
</dbReference>